<dbReference type="GO" id="GO:0004106">
    <property type="term" value="F:chorismate mutase activity"/>
    <property type="evidence" value="ECO:0007669"/>
    <property type="project" value="UniProtKB-EC"/>
</dbReference>
<keyword evidence="6" id="KW-1185">Reference proteome</keyword>
<gene>
    <name evidence="5" type="ORF">WCY31_06930</name>
</gene>
<evidence type="ECO:0000256" key="1">
    <source>
        <dbReference type="ARBA" id="ARBA00012404"/>
    </source>
</evidence>
<dbReference type="Gene3D" id="1.20.59.10">
    <property type="entry name" value="Chorismate mutase"/>
    <property type="match status" value="1"/>
</dbReference>
<dbReference type="EC" id="5.4.99.5" evidence="1"/>
<dbReference type="InterPro" id="IPR051331">
    <property type="entry name" value="Chorismate_mutase-related"/>
</dbReference>
<reference evidence="5 6" key="1">
    <citation type="submission" date="2024-03" db="EMBL/GenBank/DDBJ databases">
        <title>Sulfurimonas sp. HSL3-1.</title>
        <authorList>
            <person name="Wang S."/>
        </authorList>
    </citation>
    <scope>NUCLEOTIDE SEQUENCE [LARGE SCALE GENOMIC DNA]</scope>
    <source>
        <strain evidence="5 6">HSL3-1</strain>
    </source>
</reference>
<dbReference type="PROSITE" id="PS51168">
    <property type="entry name" value="CHORISMATE_MUT_2"/>
    <property type="match status" value="1"/>
</dbReference>
<feature type="domain" description="Chorismate mutase" evidence="4">
    <location>
        <begin position="1"/>
        <end position="91"/>
    </location>
</feature>
<protein>
    <recommendedName>
        <fullName evidence="1">chorismate mutase</fullName>
        <ecNumber evidence="1">5.4.99.5</ecNumber>
    </recommendedName>
</protein>
<feature type="coiled-coil region" evidence="3">
    <location>
        <begin position="7"/>
        <end position="34"/>
    </location>
</feature>
<dbReference type="PANTHER" id="PTHR38041:SF1">
    <property type="entry name" value="CHORISMATE MUTASE"/>
    <property type="match status" value="1"/>
</dbReference>
<dbReference type="Pfam" id="PF01817">
    <property type="entry name" value="CM_2"/>
    <property type="match status" value="1"/>
</dbReference>
<evidence type="ECO:0000256" key="3">
    <source>
        <dbReference type="SAM" id="Coils"/>
    </source>
</evidence>
<sequence>MKECNSLAEVRDEIDQLDDQIVELIAKRNKYIKQAARFKNTIDEVKAPDRIDAVIQRLRRKALDLDLSPNLVADLYKLMIDEMVETEIAELRNAKDL</sequence>
<dbReference type="InterPro" id="IPR036263">
    <property type="entry name" value="Chorismate_II_sf"/>
</dbReference>
<keyword evidence="3" id="KW-0175">Coiled coil</keyword>
<proteinExistence type="predicted"/>
<evidence type="ECO:0000256" key="2">
    <source>
        <dbReference type="ARBA" id="ARBA00023235"/>
    </source>
</evidence>
<evidence type="ECO:0000259" key="4">
    <source>
        <dbReference type="PROSITE" id="PS51168"/>
    </source>
</evidence>
<dbReference type="InterPro" id="IPR036979">
    <property type="entry name" value="CM_dom_sf"/>
</dbReference>
<keyword evidence="2 5" id="KW-0413">Isomerase</keyword>
<organism evidence="5 6">
    <name type="scientific">Sulfurimonas diazotrophicus</name>
    <dbReference type="NCBI Taxonomy" id="3131939"/>
    <lineage>
        <taxon>Bacteria</taxon>
        <taxon>Pseudomonadati</taxon>
        <taxon>Campylobacterota</taxon>
        <taxon>Epsilonproteobacteria</taxon>
        <taxon>Campylobacterales</taxon>
        <taxon>Sulfurimonadaceae</taxon>
        <taxon>Sulfurimonas</taxon>
    </lineage>
</organism>
<evidence type="ECO:0000313" key="5">
    <source>
        <dbReference type="EMBL" id="XAU13989.1"/>
    </source>
</evidence>
<name>A0ABZ3H792_9BACT</name>
<dbReference type="Proteomes" id="UP001447842">
    <property type="component" value="Chromosome"/>
</dbReference>
<dbReference type="SUPFAM" id="SSF48600">
    <property type="entry name" value="Chorismate mutase II"/>
    <property type="match status" value="1"/>
</dbReference>
<dbReference type="PANTHER" id="PTHR38041">
    <property type="entry name" value="CHORISMATE MUTASE"/>
    <property type="match status" value="1"/>
</dbReference>
<evidence type="ECO:0000313" key="6">
    <source>
        <dbReference type="Proteomes" id="UP001447842"/>
    </source>
</evidence>
<dbReference type="EMBL" id="CP147920">
    <property type="protein sequence ID" value="XAU13989.1"/>
    <property type="molecule type" value="Genomic_DNA"/>
</dbReference>
<dbReference type="SMART" id="SM00830">
    <property type="entry name" value="CM_2"/>
    <property type="match status" value="1"/>
</dbReference>
<dbReference type="RefSeq" id="WP_231018142.1">
    <property type="nucleotide sequence ID" value="NZ_CP147920.1"/>
</dbReference>
<dbReference type="InterPro" id="IPR002701">
    <property type="entry name" value="CM_II_prokaryot"/>
</dbReference>
<accession>A0ABZ3H792</accession>